<feature type="chain" id="PRO_5015128761" evidence="1">
    <location>
        <begin position="23"/>
        <end position="175"/>
    </location>
</feature>
<accession>A0A2P4XEB7</accession>
<evidence type="ECO:0000313" key="3">
    <source>
        <dbReference type="Proteomes" id="UP000237271"/>
    </source>
</evidence>
<protein>
    <submittedName>
        <fullName evidence="2">Uncharacterized protein</fullName>
    </submittedName>
</protein>
<organism evidence="2 3">
    <name type="scientific">Phytophthora palmivora</name>
    <dbReference type="NCBI Taxonomy" id="4796"/>
    <lineage>
        <taxon>Eukaryota</taxon>
        <taxon>Sar</taxon>
        <taxon>Stramenopiles</taxon>
        <taxon>Oomycota</taxon>
        <taxon>Peronosporomycetes</taxon>
        <taxon>Peronosporales</taxon>
        <taxon>Peronosporaceae</taxon>
        <taxon>Phytophthora</taxon>
    </lineage>
</organism>
<dbReference type="AlphaFoldDB" id="A0A2P4XEB7"/>
<keyword evidence="1" id="KW-0732">Signal</keyword>
<evidence type="ECO:0000313" key="2">
    <source>
        <dbReference type="EMBL" id="POM63888.1"/>
    </source>
</evidence>
<feature type="signal peptide" evidence="1">
    <location>
        <begin position="1"/>
        <end position="22"/>
    </location>
</feature>
<reference evidence="2 3" key="1">
    <citation type="journal article" date="2017" name="Genome Biol. Evol.">
        <title>Phytophthora megakarya and P. palmivora, closely related causal agents of cacao black pod rot, underwent increases in genome sizes and gene numbers by different mechanisms.</title>
        <authorList>
            <person name="Ali S.S."/>
            <person name="Shao J."/>
            <person name="Lary D.J."/>
            <person name="Kronmiller B."/>
            <person name="Shen D."/>
            <person name="Strem M.D."/>
            <person name="Amoako-Attah I."/>
            <person name="Akrofi A.Y."/>
            <person name="Begoude B.A."/>
            <person name="Ten Hoopen G.M."/>
            <person name="Coulibaly K."/>
            <person name="Kebe B.I."/>
            <person name="Melnick R.L."/>
            <person name="Guiltinan M.J."/>
            <person name="Tyler B.M."/>
            <person name="Meinhardt L.W."/>
            <person name="Bailey B.A."/>
        </authorList>
    </citation>
    <scope>NUCLEOTIDE SEQUENCE [LARGE SCALE GENOMIC DNA]</scope>
    <source>
        <strain evidence="3">sbr112.9</strain>
    </source>
</reference>
<dbReference type="EMBL" id="NCKW01011266">
    <property type="protein sequence ID" value="POM63888.1"/>
    <property type="molecule type" value="Genomic_DNA"/>
</dbReference>
<gene>
    <name evidence="2" type="ORF">PHPALM_20658</name>
</gene>
<evidence type="ECO:0000256" key="1">
    <source>
        <dbReference type="SAM" id="SignalP"/>
    </source>
</evidence>
<keyword evidence="3" id="KW-1185">Reference proteome</keyword>
<proteinExistence type="predicted"/>
<sequence length="175" mass="19037">MNVFTLVASAAIVLASIPSVLGTGYITGAAAWKDGYAVNSWGSSIDGNMWDAIDNSVYGYGTSATVAFFEAKLTTIRLVNSSKRTKSCKATTSMSNAVIFDYNCQEPYPDIPAGIPYDEALCADANRLTIYWLAVHGAVANGRFHCRHSATYQQRVDSHGNNCLSRHVLLFSWHD</sequence>
<comment type="caution">
    <text evidence="2">The sequence shown here is derived from an EMBL/GenBank/DDBJ whole genome shotgun (WGS) entry which is preliminary data.</text>
</comment>
<name>A0A2P4XEB7_9STRA</name>
<dbReference type="Proteomes" id="UP000237271">
    <property type="component" value="Unassembled WGS sequence"/>
</dbReference>